<feature type="region of interest" description="Disordered" evidence="2">
    <location>
        <begin position="570"/>
        <end position="611"/>
    </location>
</feature>
<dbReference type="RefSeq" id="WP_075066695.1">
    <property type="nucleotide sequence ID" value="NZ_LKAJ02000001.1"/>
</dbReference>
<evidence type="ECO:0000256" key="2">
    <source>
        <dbReference type="SAM" id="MobiDB-lite"/>
    </source>
</evidence>
<evidence type="ECO:0000256" key="1">
    <source>
        <dbReference type="ARBA" id="ARBA00022658"/>
    </source>
</evidence>
<name>A0A0Q9YV86_9GAMM</name>
<sequence>MLSGTYKKSKSDSKIQPEPQEQKINTAFKECGFHPYTAVIEPVEQISDWLLQLFKSSDSPTGMTINQNLLCEIACGIIEEATPSSVLEILGKIYYLLGPNEQLACLYLAKEFIHQDTHCEWIVTNQFSDAYYHLLDKIEVTSEMKMHLKATLIEYYKSKLPNKLIASEVDEVALLPDLKRQSLEQKKPLKFFVSEVSGLFCQAMLSLSPEAMLTNSIMKSNDDKPAWKNITVLSSQLSHLVCLDILSVKDMEERARRIEFYIAAVNLLLNNKEKTPHLTPAYSIYLGICQNPVTRLKATWTLINEKSRATFATFEELFQMSNGFSKVRQYIKLNPSSMPFINCIAADKDKISFNSLGERIFLYGKMNHDFIQLQERIGRQKLASSQVTIGEKLKQVTYDEAAAYRQSYCYEPPIIIVLNANLTKDDLLNKLQRCFASKAPLVAQKGLQMCTGLLAKTVIAEFSSTMLMTNHYELLGQDNTVSDLCGNILDQFGTESMDDMLQQLAALSLEARTAGRKMAKRGKTKSLELKTKIPSEKSEKKLKRRSETLKLKPIAEFEAKKESQEIVLSTSNTFLPSRPTSPRAPRKIQTLETQTMGKEKDKDKEKKRVSK</sequence>
<dbReference type="Pfam" id="PF00617">
    <property type="entry name" value="RasGEF"/>
    <property type="match status" value="1"/>
</dbReference>
<evidence type="ECO:0000313" key="4">
    <source>
        <dbReference type="EMBL" id="KRG20852.1"/>
    </source>
</evidence>
<feature type="compositionally biased region" description="Polar residues" evidence="2">
    <location>
        <begin position="570"/>
        <end position="580"/>
    </location>
</feature>
<organism evidence="4">
    <name type="scientific">Candidatus Berkiella aquae</name>
    <dbReference type="NCBI Taxonomy" id="295108"/>
    <lineage>
        <taxon>Bacteria</taxon>
        <taxon>Pseudomonadati</taxon>
        <taxon>Pseudomonadota</taxon>
        <taxon>Gammaproteobacteria</taxon>
        <taxon>Candidatus Berkiellales</taxon>
        <taxon>Candidatus Berkiellaceae</taxon>
        <taxon>Candidatus Berkiella</taxon>
    </lineage>
</organism>
<keyword evidence="1" id="KW-0344">Guanine-nucleotide releasing factor</keyword>
<evidence type="ECO:0000313" key="5">
    <source>
        <dbReference type="EMBL" id="MCS5711329.1"/>
    </source>
</evidence>
<reference evidence="5" key="3">
    <citation type="submission" date="2021-06" db="EMBL/GenBank/DDBJ databases">
        <title>Genomic Description and Analysis of Intracellular Bacteria, Candidatus Berkiella cookevillensis and Candidatus Berkiella aquae.</title>
        <authorList>
            <person name="Kidane D.T."/>
            <person name="Mehari Y.T."/>
            <person name="Rice F.C."/>
            <person name="Arivett B.A."/>
            <person name="Farone A.L."/>
            <person name="Berk S.G."/>
            <person name="Farone M.B."/>
        </authorList>
    </citation>
    <scope>NUCLEOTIDE SEQUENCE</scope>
    <source>
        <strain evidence="5">HT99</strain>
    </source>
</reference>
<dbReference type="GO" id="GO:0007264">
    <property type="term" value="P:small GTPase-mediated signal transduction"/>
    <property type="evidence" value="ECO:0007669"/>
    <property type="project" value="InterPro"/>
</dbReference>
<gene>
    <name evidence="5" type="ORF">HT99x_007770</name>
    <name evidence="4" type="ORF">HT99x_02069</name>
</gene>
<dbReference type="InterPro" id="IPR008937">
    <property type="entry name" value="Ras-like_GEF"/>
</dbReference>
<feature type="compositionally biased region" description="Basic and acidic residues" evidence="2">
    <location>
        <begin position="597"/>
        <end position="611"/>
    </location>
</feature>
<dbReference type="GO" id="GO:0005085">
    <property type="term" value="F:guanyl-nucleotide exchange factor activity"/>
    <property type="evidence" value="ECO:0007669"/>
    <property type="project" value="UniProtKB-KW"/>
</dbReference>
<proteinExistence type="predicted"/>
<dbReference type="Gene3D" id="1.10.840.10">
    <property type="entry name" value="Ras guanine-nucleotide exchange factors catalytic domain"/>
    <property type="match status" value="1"/>
</dbReference>
<keyword evidence="6" id="KW-1185">Reference proteome</keyword>
<dbReference type="InterPro" id="IPR001895">
    <property type="entry name" value="RASGEF_cat_dom"/>
</dbReference>
<evidence type="ECO:0000313" key="6">
    <source>
        <dbReference type="Proteomes" id="UP000051497"/>
    </source>
</evidence>
<feature type="domain" description="Ras-GEF" evidence="3">
    <location>
        <begin position="188"/>
        <end position="413"/>
    </location>
</feature>
<dbReference type="InterPro" id="IPR036964">
    <property type="entry name" value="RASGEF_cat_dom_sf"/>
</dbReference>
<dbReference type="EMBL" id="LKAJ02000001">
    <property type="protein sequence ID" value="MCS5711329.1"/>
    <property type="molecule type" value="Genomic_DNA"/>
</dbReference>
<evidence type="ECO:0000259" key="3">
    <source>
        <dbReference type="PROSITE" id="PS50009"/>
    </source>
</evidence>
<dbReference type="PROSITE" id="PS50009">
    <property type="entry name" value="RASGEF_CAT"/>
    <property type="match status" value="1"/>
</dbReference>
<reference evidence="4" key="1">
    <citation type="submission" date="2015-09" db="EMBL/GenBank/DDBJ databases">
        <title>Draft Genome Sequences of Two Novel Amoeba-resistant Intranuclear Bacteria, Candidatus Berkiella cookevillensis and Candidatus Berkiella aquae.</title>
        <authorList>
            <person name="Mehari Y.T."/>
            <person name="Arivett B.A."/>
            <person name="Farone A.L."/>
            <person name="Gunderson J.H."/>
            <person name="Farone M.B."/>
        </authorList>
    </citation>
    <scope>NUCLEOTIDE SEQUENCE [LARGE SCALE GENOMIC DNA]</scope>
    <source>
        <strain evidence="4">HT99</strain>
    </source>
</reference>
<dbReference type="InterPro" id="IPR023578">
    <property type="entry name" value="Ras_GEF_dom_sf"/>
</dbReference>
<reference evidence="5" key="2">
    <citation type="journal article" date="2016" name="Genome Announc.">
        <title>Draft Genome Sequences of Two Novel Amoeba-Resistant Intranuclear Bacteria, 'Candidatus Berkiella cookevillensis' and 'Candidatus Berkiella aquae'.</title>
        <authorList>
            <person name="Mehari Y.T."/>
            <person name="Arivett B.A."/>
            <person name="Farone A.L."/>
            <person name="Gunderson J.H."/>
            <person name="Farone M.B."/>
        </authorList>
    </citation>
    <scope>NUCLEOTIDE SEQUENCE</scope>
    <source>
        <strain evidence="5">HT99</strain>
    </source>
</reference>
<dbReference type="SUPFAM" id="SSF48366">
    <property type="entry name" value="Ras GEF"/>
    <property type="match status" value="1"/>
</dbReference>
<protein>
    <submittedName>
        <fullName evidence="4">RasGEF domain protein</fullName>
    </submittedName>
</protein>
<dbReference type="Proteomes" id="UP000051497">
    <property type="component" value="Unassembled WGS sequence"/>
</dbReference>
<dbReference type="EMBL" id="LKAJ01000008">
    <property type="protein sequence ID" value="KRG20852.1"/>
    <property type="molecule type" value="Genomic_DNA"/>
</dbReference>
<dbReference type="STRING" id="295108.HT99x_02069"/>
<accession>A0A0Q9YV86</accession>
<dbReference type="AlphaFoldDB" id="A0A0Q9YV86"/>
<dbReference type="PANTHER" id="PTHR23113">
    <property type="entry name" value="GUANINE NUCLEOTIDE EXCHANGE FACTOR"/>
    <property type="match status" value="1"/>
</dbReference>
<comment type="caution">
    <text evidence="4">The sequence shown here is derived from an EMBL/GenBank/DDBJ whole genome shotgun (WGS) entry which is preliminary data.</text>
</comment>
<dbReference type="PANTHER" id="PTHR23113:SF99">
    <property type="entry name" value="RASGEF DOMAIN-CONTAINING PROTEIN"/>
    <property type="match status" value="1"/>
</dbReference>